<sequence>MAVKQVFETYVYDLGMSSVVQTPFVMTRVNGRHGEACGGMPQGAQKKMEDCTKATSPRKKPVVRKRG</sequence>
<reference evidence="2 3" key="1">
    <citation type="submission" date="2018-07" db="EMBL/GenBank/DDBJ databases">
        <title>Draft Genome Sequence of Pseudomonas fluorescens AHK-1 associated with canker disease of kiwifruit.</title>
        <authorList>
            <person name="Wu Z."/>
        </authorList>
    </citation>
    <scope>NUCLEOTIDE SEQUENCE [LARGE SCALE GENOMIC DNA]</scope>
    <source>
        <strain evidence="2 3">AHK-1</strain>
    </source>
</reference>
<protein>
    <submittedName>
        <fullName evidence="2">Uncharacterized protein</fullName>
    </submittedName>
</protein>
<accession>A0A7Z6QSJ2</accession>
<evidence type="ECO:0000256" key="1">
    <source>
        <dbReference type="SAM" id="MobiDB-lite"/>
    </source>
</evidence>
<proteinExistence type="predicted"/>
<dbReference type="Proteomes" id="UP000255541">
    <property type="component" value="Unassembled WGS sequence"/>
</dbReference>
<dbReference type="EMBL" id="QRBA01000001">
    <property type="protein sequence ID" value="RDS93160.1"/>
    <property type="molecule type" value="Genomic_DNA"/>
</dbReference>
<comment type="caution">
    <text evidence="2">The sequence shown here is derived from an EMBL/GenBank/DDBJ whole genome shotgun (WGS) entry which is preliminary data.</text>
</comment>
<organism evidence="2 3">
    <name type="scientific">Pseudomonas fluorescens</name>
    <dbReference type="NCBI Taxonomy" id="294"/>
    <lineage>
        <taxon>Bacteria</taxon>
        <taxon>Pseudomonadati</taxon>
        <taxon>Pseudomonadota</taxon>
        <taxon>Gammaproteobacteria</taxon>
        <taxon>Pseudomonadales</taxon>
        <taxon>Pseudomonadaceae</taxon>
        <taxon>Pseudomonas</taxon>
    </lineage>
</organism>
<evidence type="ECO:0000313" key="3">
    <source>
        <dbReference type="Proteomes" id="UP000255541"/>
    </source>
</evidence>
<gene>
    <name evidence="2" type="ORF">DL347_02545</name>
</gene>
<feature type="compositionally biased region" description="Basic residues" evidence="1">
    <location>
        <begin position="56"/>
        <end position="67"/>
    </location>
</feature>
<name>A0A7Z6QSJ2_PSEFL</name>
<dbReference type="AlphaFoldDB" id="A0A7Z6QSJ2"/>
<evidence type="ECO:0000313" key="2">
    <source>
        <dbReference type="EMBL" id="RDS93160.1"/>
    </source>
</evidence>
<feature type="region of interest" description="Disordered" evidence="1">
    <location>
        <begin position="36"/>
        <end position="67"/>
    </location>
</feature>